<dbReference type="Proteomes" id="UP000245956">
    <property type="component" value="Unassembled WGS sequence"/>
</dbReference>
<dbReference type="AlphaFoldDB" id="A0A2U3DNV0"/>
<organism evidence="1 2">
    <name type="scientific">Purpureocillium lilacinum</name>
    <name type="common">Paecilomyces lilacinus</name>
    <dbReference type="NCBI Taxonomy" id="33203"/>
    <lineage>
        <taxon>Eukaryota</taxon>
        <taxon>Fungi</taxon>
        <taxon>Dikarya</taxon>
        <taxon>Ascomycota</taxon>
        <taxon>Pezizomycotina</taxon>
        <taxon>Sordariomycetes</taxon>
        <taxon>Hypocreomycetidae</taxon>
        <taxon>Hypocreales</taxon>
        <taxon>Ophiocordycipitaceae</taxon>
        <taxon>Purpureocillium</taxon>
    </lineage>
</organism>
<comment type="caution">
    <text evidence="1">The sequence shown here is derived from an EMBL/GenBank/DDBJ whole genome shotgun (WGS) entry which is preliminary data.</text>
</comment>
<reference evidence="1 2" key="1">
    <citation type="journal article" date="2016" name="Front. Microbiol.">
        <title>Genome and transcriptome sequences reveal the specific parasitism of the nematophagous Purpureocillium lilacinum 36-1.</title>
        <authorList>
            <person name="Xie J."/>
            <person name="Li S."/>
            <person name="Mo C."/>
            <person name="Xiao X."/>
            <person name="Peng D."/>
            <person name="Wang G."/>
            <person name="Xiao Y."/>
        </authorList>
    </citation>
    <scope>NUCLEOTIDE SEQUENCE [LARGE SCALE GENOMIC DNA]</scope>
    <source>
        <strain evidence="1 2">36-1</strain>
    </source>
</reference>
<gene>
    <name evidence="1" type="ORF">PCL_02796</name>
</gene>
<evidence type="ECO:0000313" key="2">
    <source>
        <dbReference type="Proteomes" id="UP000245956"/>
    </source>
</evidence>
<proteinExistence type="predicted"/>
<accession>A0A2U3DNV0</accession>
<dbReference type="EMBL" id="LCWV01000187">
    <property type="protein sequence ID" value="PWI63926.1"/>
    <property type="molecule type" value="Genomic_DNA"/>
</dbReference>
<protein>
    <submittedName>
        <fullName evidence="1">Uncharacterized protein</fullName>
    </submittedName>
</protein>
<sequence>MLALDTTLTTRVLVLTLRGAASSPRSPPDRTPITDHAHVPAPNPLGCILNLIAFAFDPPGRQSPRDR</sequence>
<evidence type="ECO:0000313" key="1">
    <source>
        <dbReference type="EMBL" id="PWI63926.1"/>
    </source>
</evidence>
<name>A0A2U3DNV0_PURLI</name>